<organism evidence="2 3">
    <name type="scientific">Streptomyces doebereineriae</name>
    <dbReference type="NCBI Taxonomy" id="3075528"/>
    <lineage>
        <taxon>Bacteria</taxon>
        <taxon>Bacillati</taxon>
        <taxon>Actinomycetota</taxon>
        <taxon>Actinomycetes</taxon>
        <taxon>Kitasatosporales</taxon>
        <taxon>Streptomycetaceae</taxon>
        <taxon>Streptomyces</taxon>
    </lineage>
</organism>
<feature type="transmembrane region" description="Helical" evidence="1">
    <location>
        <begin position="55"/>
        <end position="77"/>
    </location>
</feature>
<evidence type="ECO:0000313" key="3">
    <source>
        <dbReference type="Proteomes" id="UP001183824"/>
    </source>
</evidence>
<evidence type="ECO:0000256" key="1">
    <source>
        <dbReference type="SAM" id="Phobius"/>
    </source>
</evidence>
<feature type="transmembrane region" description="Helical" evidence="1">
    <location>
        <begin position="177"/>
        <end position="197"/>
    </location>
</feature>
<keyword evidence="3" id="KW-1185">Reference proteome</keyword>
<keyword evidence="1" id="KW-1133">Transmembrane helix</keyword>
<reference evidence="3" key="1">
    <citation type="submission" date="2023-07" db="EMBL/GenBank/DDBJ databases">
        <title>30 novel species of actinomycetes from the DSMZ collection.</title>
        <authorList>
            <person name="Nouioui I."/>
        </authorList>
    </citation>
    <scope>NUCLEOTIDE SEQUENCE [LARGE SCALE GENOMIC DNA]</scope>
    <source>
        <strain evidence="3">DSM 41640</strain>
    </source>
</reference>
<dbReference type="InterPro" id="IPR013901">
    <property type="entry name" value="Anthrone_oxy"/>
</dbReference>
<accession>A0ABU2VFH3</accession>
<keyword evidence="1" id="KW-0812">Transmembrane</keyword>
<sequence length="219" mass="24103">MRYLGVPLTRAMFGRHHADLAVTEQTLRDSGLEWTVSRPPSHAHTSRKSVIMTKYARFVSLVCAGLFAGFLTSVLVLELSLRGFDSTVYTQVRLVELDSLDKLAVATLLPALIATAVLAYRTYRTTTGWSTVAALALLVFVLGLTLLVNLPINSDQLHWNAQSPPSNWTDVRDRWQIAHAVRTVAAVLAFAVLALAAPLPRTRPSSSPNTSTRRDRLRA</sequence>
<comment type="caution">
    <text evidence="2">The sequence shown here is derived from an EMBL/GenBank/DDBJ whole genome shotgun (WGS) entry which is preliminary data.</text>
</comment>
<dbReference type="Proteomes" id="UP001183824">
    <property type="component" value="Unassembled WGS sequence"/>
</dbReference>
<feature type="transmembrane region" description="Helical" evidence="1">
    <location>
        <begin position="132"/>
        <end position="152"/>
    </location>
</feature>
<protein>
    <submittedName>
        <fullName evidence="2">DUF1772 domain-containing protein</fullName>
    </submittedName>
</protein>
<dbReference type="RefSeq" id="WP_311717159.1">
    <property type="nucleotide sequence ID" value="NZ_JAVREZ010000011.1"/>
</dbReference>
<gene>
    <name evidence="2" type="ORF">RNB18_29490</name>
</gene>
<dbReference type="EMBL" id="JAVREZ010000011">
    <property type="protein sequence ID" value="MDT0484294.1"/>
    <property type="molecule type" value="Genomic_DNA"/>
</dbReference>
<keyword evidence="1" id="KW-0472">Membrane</keyword>
<dbReference type="Pfam" id="PF08592">
    <property type="entry name" value="Anthrone_oxy"/>
    <property type="match status" value="1"/>
</dbReference>
<feature type="transmembrane region" description="Helical" evidence="1">
    <location>
        <begin position="103"/>
        <end position="120"/>
    </location>
</feature>
<evidence type="ECO:0000313" key="2">
    <source>
        <dbReference type="EMBL" id="MDT0484294.1"/>
    </source>
</evidence>
<name>A0ABU2VFH3_9ACTN</name>
<proteinExistence type="predicted"/>